<dbReference type="EMBL" id="JAHIBW010000030">
    <property type="protein sequence ID" value="KAG7295713.1"/>
    <property type="molecule type" value="Genomic_DNA"/>
</dbReference>
<comment type="caution">
    <text evidence="1">The sequence shown here is derived from an EMBL/GenBank/DDBJ whole genome shotgun (WGS) entry which is preliminary data.</text>
</comment>
<protein>
    <submittedName>
        <fullName evidence="1">Uncharacterized protein</fullName>
    </submittedName>
</protein>
<proteinExistence type="predicted"/>
<evidence type="ECO:0000313" key="1">
    <source>
        <dbReference type="EMBL" id="KAG7295713.1"/>
    </source>
</evidence>
<reference evidence="1 2" key="1">
    <citation type="submission" date="2021-06" db="EMBL/GenBank/DDBJ databases">
        <title>A haploid diamondback moth (Plutella xylostella L.) genome assembly resolves 31 chromosomes and identifies a diamide resistance mutation.</title>
        <authorList>
            <person name="Ward C.M."/>
            <person name="Perry K.D."/>
            <person name="Baker G."/>
            <person name="Powis K."/>
            <person name="Heckel D.G."/>
            <person name="Baxter S.W."/>
        </authorList>
    </citation>
    <scope>NUCLEOTIDE SEQUENCE [LARGE SCALE GENOMIC DNA]</scope>
    <source>
        <strain evidence="1 2">LV</strain>
        <tissue evidence="1">Single pupa</tissue>
    </source>
</reference>
<sequence length="162" mass="18330">MAIDNNYYHKNVLEVILSQFTAIFGDMATHSGKNLTNKRRKQAKGSHFSAGEIVYIKPCWLRDAWRRAGGIVNRCLANRLVYRIFLISSSSSPPHHSACLDFKRVSIRTAFGKPDGRSMARRWKNTNKHTTPPTTTGHLCGRPGPQVSNNTFLQPEHLIITR</sequence>
<dbReference type="Proteomes" id="UP000823941">
    <property type="component" value="Chromosome 30"/>
</dbReference>
<organism evidence="1 2">
    <name type="scientific">Plutella xylostella</name>
    <name type="common">Diamondback moth</name>
    <name type="synonym">Plutella maculipennis</name>
    <dbReference type="NCBI Taxonomy" id="51655"/>
    <lineage>
        <taxon>Eukaryota</taxon>
        <taxon>Metazoa</taxon>
        <taxon>Ecdysozoa</taxon>
        <taxon>Arthropoda</taxon>
        <taxon>Hexapoda</taxon>
        <taxon>Insecta</taxon>
        <taxon>Pterygota</taxon>
        <taxon>Neoptera</taxon>
        <taxon>Endopterygota</taxon>
        <taxon>Lepidoptera</taxon>
        <taxon>Glossata</taxon>
        <taxon>Ditrysia</taxon>
        <taxon>Yponomeutoidea</taxon>
        <taxon>Plutellidae</taxon>
        <taxon>Plutella</taxon>
    </lineage>
</organism>
<keyword evidence="2" id="KW-1185">Reference proteome</keyword>
<gene>
    <name evidence="1" type="ORF">JYU34_022007</name>
</gene>
<name>A0ABQ7PSF1_PLUXY</name>
<evidence type="ECO:0000313" key="2">
    <source>
        <dbReference type="Proteomes" id="UP000823941"/>
    </source>
</evidence>
<accession>A0ABQ7PSF1</accession>